<dbReference type="InterPro" id="IPR049551">
    <property type="entry name" value="PKS_DH_C"/>
</dbReference>
<dbReference type="Pfam" id="PF00698">
    <property type="entry name" value="Acyl_transf_1"/>
    <property type="match status" value="2"/>
</dbReference>
<dbReference type="SMART" id="SM00825">
    <property type="entry name" value="PKS_KS"/>
    <property type="match status" value="2"/>
</dbReference>
<dbReference type="PROSITE" id="PS00606">
    <property type="entry name" value="KS3_1"/>
    <property type="match status" value="1"/>
</dbReference>
<dbReference type="InterPro" id="IPR049552">
    <property type="entry name" value="PKS_DH_N"/>
</dbReference>
<dbReference type="EMBL" id="JAERRG010000001">
    <property type="protein sequence ID" value="MBL1111171.1"/>
    <property type="molecule type" value="Genomic_DNA"/>
</dbReference>
<keyword evidence="4" id="KW-0808">Transferase</keyword>
<keyword evidence="2" id="KW-0596">Phosphopantetheine</keyword>
<evidence type="ECO:0000256" key="8">
    <source>
        <dbReference type="PROSITE-ProRule" id="PRU01363"/>
    </source>
</evidence>
<dbReference type="InterPro" id="IPR036736">
    <property type="entry name" value="ACP-like_sf"/>
</dbReference>
<feature type="domain" description="Carrier" evidence="10">
    <location>
        <begin position="1581"/>
        <end position="1657"/>
    </location>
</feature>
<feature type="domain" description="PKS/mFAS DH" evidence="12">
    <location>
        <begin position="894"/>
        <end position="1155"/>
    </location>
</feature>
<dbReference type="InterPro" id="IPR016039">
    <property type="entry name" value="Thiolase-like"/>
</dbReference>
<comment type="caution">
    <text evidence="13">The sequence shown here is derived from an EMBL/GenBank/DDBJ whole genome shotgun (WGS) entry which is preliminary data.</text>
</comment>
<dbReference type="InterPro" id="IPR020841">
    <property type="entry name" value="PKS_Beta-ketoAc_synthase_dom"/>
</dbReference>
<dbReference type="InterPro" id="IPR057326">
    <property type="entry name" value="KR_dom"/>
</dbReference>
<evidence type="ECO:0000259" key="11">
    <source>
        <dbReference type="PROSITE" id="PS52004"/>
    </source>
</evidence>
<dbReference type="InterPro" id="IPR055123">
    <property type="entry name" value="SpnB-like_Rossmann"/>
</dbReference>
<keyword evidence="14" id="KW-1185">Reference proteome</keyword>
<dbReference type="InterPro" id="IPR020806">
    <property type="entry name" value="PKS_PP-bd"/>
</dbReference>
<dbReference type="CDD" id="cd08952">
    <property type="entry name" value="KR_1_SDR_x"/>
    <property type="match status" value="1"/>
</dbReference>
<dbReference type="InterPro" id="IPR014030">
    <property type="entry name" value="Ketoacyl_synth_N"/>
</dbReference>
<name>A0ABS1PFK4_9ACTN</name>
<dbReference type="InterPro" id="IPR032821">
    <property type="entry name" value="PKS_assoc"/>
</dbReference>
<evidence type="ECO:0000313" key="13">
    <source>
        <dbReference type="EMBL" id="MBL1111171.1"/>
    </source>
</evidence>
<feature type="active site" description="Proton donor; for dehydratase activity" evidence="8">
    <location>
        <position position="1080"/>
    </location>
</feature>
<feature type="domain" description="Ketosynthase family 3 (KS3)" evidence="11">
    <location>
        <begin position="3"/>
        <end position="427"/>
    </location>
</feature>
<protein>
    <submittedName>
        <fullName evidence="13">SDR family NAD(P)-dependent oxidoreductase</fullName>
    </submittedName>
</protein>
<evidence type="ECO:0000256" key="5">
    <source>
        <dbReference type="ARBA" id="ARBA00023194"/>
    </source>
</evidence>
<dbReference type="InterPro" id="IPR009081">
    <property type="entry name" value="PP-bd_ACP"/>
</dbReference>
<dbReference type="SMART" id="SM00826">
    <property type="entry name" value="PKS_DH"/>
    <property type="match status" value="1"/>
</dbReference>
<dbReference type="PANTHER" id="PTHR43775">
    <property type="entry name" value="FATTY ACID SYNTHASE"/>
    <property type="match status" value="1"/>
</dbReference>
<evidence type="ECO:0000313" key="14">
    <source>
        <dbReference type="Proteomes" id="UP000621510"/>
    </source>
</evidence>
<keyword evidence="7" id="KW-0012">Acyltransferase</keyword>
<dbReference type="InterPro" id="IPR036291">
    <property type="entry name" value="NAD(P)-bd_dom_sf"/>
</dbReference>
<feature type="domain" description="Carrier" evidence="10">
    <location>
        <begin position="3023"/>
        <end position="3097"/>
    </location>
</feature>
<keyword evidence="6" id="KW-0511">Multifunctional enzyme</keyword>
<dbReference type="InterPro" id="IPR018201">
    <property type="entry name" value="Ketoacyl_synth_AS"/>
</dbReference>
<feature type="compositionally biased region" description="Pro residues" evidence="9">
    <location>
        <begin position="429"/>
        <end position="446"/>
    </location>
</feature>
<dbReference type="SMART" id="SM00827">
    <property type="entry name" value="PKS_AT"/>
    <property type="match status" value="2"/>
</dbReference>
<organism evidence="13 14">
    <name type="scientific">Streptomyces endocoffeicus</name>
    <dbReference type="NCBI Taxonomy" id="2898945"/>
    <lineage>
        <taxon>Bacteria</taxon>
        <taxon>Bacillati</taxon>
        <taxon>Actinomycetota</taxon>
        <taxon>Actinomycetes</taxon>
        <taxon>Kitasatosporales</taxon>
        <taxon>Streptomycetaceae</taxon>
        <taxon>Streptomyces</taxon>
    </lineage>
</organism>
<dbReference type="InterPro" id="IPR014043">
    <property type="entry name" value="Acyl_transferase_dom"/>
</dbReference>
<dbReference type="Pfam" id="PF14765">
    <property type="entry name" value="PS-DH"/>
    <property type="match status" value="1"/>
</dbReference>
<dbReference type="InterPro" id="IPR013968">
    <property type="entry name" value="PKS_KR"/>
</dbReference>
<feature type="region of interest" description="N-terminal hotdog fold" evidence="8">
    <location>
        <begin position="894"/>
        <end position="1012"/>
    </location>
</feature>
<dbReference type="Pfam" id="PF02801">
    <property type="entry name" value="Ketoacyl-synt_C"/>
    <property type="match status" value="2"/>
</dbReference>
<dbReference type="Proteomes" id="UP000621510">
    <property type="component" value="Unassembled WGS sequence"/>
</dbReference>
<evidence type="ECO:0000259" key="12">
    <source>
        <dbReference type="PROSITE" id="PS52019"/>
    </source>
</evidence>
<dbReference type="SMART" id="SM00822">
    <property type="entry name" value="PKS_KR"/>
    <property type="match status" value="2"/>
</dbReference>
<reference evidence="13 14" key="1">
    <citation type="submission" date="2021-01" db="EMBL/GenBank/DDBJ databases">
        <title>WGS of actinomycetes isolated from Thailand.</title>
        <authorList>
            <person name="Thawai C."/>
        </authorList>
    </citation>
    <scope>NUCLEOTIDE SEQUENCE [LARGE SCALE GENOMIC DNA]</scope>
    <source>
        <strain evidence="13 14">CA3R110</strain>
    </source>
</reference>
<dbReference type="Gene3D" id="1.10.1200.10">
    <property type="entry name" value="ACP-like"/>
    <property type="match status" value="2"/>
</dbReference>
<dbReference type="Gene3D" id="3.40.47.10">
    <property type="match status" value="2"/>
</dbReference>
<feature type="active site" description="Proton acceptor; for dehydratase activity" evidence="8">
    <location>
        <position position="925"/>
    </location>
</feature>
<evidence type="ECO:0000259" key="10">
    <source>
        <dbReference type="PROSITE" id="PS50075"/>
    </source>
</evidence>
<feature type="region of interest" description="Disordered" evidence="9">
    <location>
        <begin position="427"/>
        <end position="448"/>
    </location>
</feature>
<dbReference type="SMART" id="SM00823">
    <property type="entry name" value="PKS_PP"/>
    <property type="match status" value="2"/>
</dbReference>
<dbReference type="Gene3D" id="3.40.366.10">
    <property type="entry name" value="Malonyl-Coenzyme A Acyl Carrier Protein, domain 2"/>
    <property type="match status" value="2"/>
</dbReference>
<dbReference type="InterPro" id="IPR049900">
    <property type="entry name" value="PKS_mFAS_DH"/>
</dbReference>
<dbReference type="Pfam" id="PF22953">
    <property type="entry name" value="SpnB_Rossmann"/>
    <property type="match status" value="1"/>
</dbReference>
<dbReference type="Pfam" id="PF00550">
    <property type="entry name" value="PP-binding"/>
    <property type="match status" value="2"/>
</dbReference>
<dbReference type="Pfam" id="PF00109">
    <property type="entry name" value="ketoacyl-synt"/>
    <property type="match status" value="2"/>
</dbReference>
<dbReference type="InterPro" id="IPR016036">
    <property type="entry name" value="Malonyl_transacylase_ACP-bd"/>
</dbReference>
<dbReference type="InterPro" id="IPR001227">
    <property type="entry name" value="Ac_transferase_dom_sf"/>
</dbReference>
<dbReference type="CDD" id="cd08956">
    <property type="entry name" value="KR_3_FAS_SDR_x"/>
    <property type="match status" value="1"/>
</dbReference>
<evidence type="ECO:0000256" key="1">
    <source>
        <dbReference type="ARBA" id="ARBA00004792"/>
    </source>
</evidence>
<accession>A0ABS1PFK4</accession>
<evidence type="ECO:0000256" key="4">
    <source>
        <dbReference type="ARBA" id="ARBA00022679"/>
    </source>
</evidence>
<proteinExistence type="predicted"/>
<dbReference type="CDD" id="cd00833">
    <property type="entry name" value="PKS"/>
    <property type="match status" value="2"/>
</dbReference>
<keyword evidence="5" id="KW-0045">Antibiotic biosynthesis</keyword>
<dbReference type="Pfam" id="PF16197">
    <property type="entry name" value="KAsynt_C_assoc"/>
    <property type="match status" value="2"/>
</dbReference>
<dbReference type="SUPFAM" id="SSF53901">
    <property type="entry name" value="Thiolase-like"/>
    <property type="match status" value="2"/>
</dbReference>
<dbReference type="Pfam" id="PF08659">
    <property type="entry name" value="KR"/>
    <property type="match status" value="2"/>
</dbReference>
<feature type="region of interest" description="C-terminal hotdog fold" evidence="8">
    <location>
        <begin position="1023"/>
        <end position="1155"/>
    </location>
</feature>
<sequence length="3192" mass="331640">MPGEPIAIVGMACRYPGGIAAPEGLWQAARDGIDAIGELPDDRGWDLAALYDPDPDRPGTSYVRHGGFLYDAGHFDAEFFGLSAREALTTDPQQRLLLTTAWEALENAGIDPTSLRGSRTAVFAGSMMHDYAPRVHTVPDGLEGYLITGNTSSVVSGRVAYVLGLTGPAVTVDTGCSSSLVTTHLAVQSLRLGECDLALAGGVTVMATPEMFVEFSRLRGLAPDGRCKPFSVTADGTAWSEGVGMLLLERLSDAQRHGHTVHALVRGTAVNSDGASNGLSAPSGPAQERVLRAALADAGLSEADIDAVEAHGTGTTLGDPIEARALLAVHGPQRARSLLVGSVKSNIGHTQAAAGVAGILKMVHAMRDGVLPRILHLTEPSPHVDWESGRVTPLAEDTPWPETGLPRRAGVSSFGISGTNSHVILEQAPEPPPAAAPRPASAPPRPASAVPLLLSARSAEALREQAGRLAERLRPDRVGLLDAGFTLATGRAGFEHRAAVLGRDRESLVRGLDALAEGGSAPGTVVGSPCRDTSPVLLFPGQGTQWTGMATELLASSPVFAGHMAACQDAMAPYVDWNLREVLTDADALLRVDVVQPALWAVMVSLAGLWRAHGVRPAAVVGHSQGEIAAATVAGALSLDDAARIVTLRSRALRALSGTGRMLSVGLPRAAVEESMARWGEDLSVAAVNGPRATVVSGAVQAVEEFAAVLTAEGERARLLPVDYASHSAQVELLRAELRELLAPVTPMAAEVPFHSTVTGGPVDTTGLDADYWYRNLRATVEFEATVRGLVAAGHTTFLESSPHPVLAGGVRQILRKYQKDHDGDGVVLETLNRGDGGADRFLLAVAEAAVHGVDAHWNGLFDGARRVELPTYPFREQRYWMLPTAASGPVAGHPMLDSVVQLAGGGLVATCRLSLTRHPWLAEHAVRGTVLLPGAAFVELALHAGARAGLPMLDELVLESPLVLPERGETELQIAIGETDPGTLAMYARSAPDAPWTRCATGTLRAAESGGATLTEWPPAGAEEIDLDGAYARLDERGYEYGPAFQGLRRAWRLGAERWAEVELPDDPGRFGLHPALLDAALHPLLLDAGDAPVRLPFSWSGVALHAVGATALRVRLTPRGSDSFAVALADAAGEAVATISALALRPVGPVRSGAAGVDRALHRLDWVPVARRAAPAFVDAPIVDVAGPIVDVAGAEEALARVREFLGTDDEKTSGGPLIVRTRGAVAIAPEDDQDPDAAAVWGLVRTARTEHPGRFVLVDLDRPGDPEDTGSALELALGTGEPEIAVRGGQAFAPRLARVTRTGDRPALAGGTVLITGGTGVLGRELARHLVTEHGVRHLVLAGRRGGAAALESGLEDLTGTAEITVVACDVADRAALAELLAAIPAHRPLTAVIHAAGVLDDGTVRSLTAERLNAVLRPKVEGARNLHELTEHLDLAAFVLFSSVAGVLGTPGQANYAAANAWLDGLAQHRRSRGLPASSMAWGLWARDTGMTGRLGDTDRARLRRTGLVPMSREHGLALFDAALGTDLACTVPARFDLANVRAAGPERAPVWAGLLGVRRSAARPAAVAAAPVFVSGGERSMLDLVLATVGSVLGVERRVDPARAFRDIGFDSLSGVELRNRLTAATGVRLSATAVFDHPTPTALAGYLSGQLPGAVPGGRTPVAGPGPDAMDDPVVLVGASCRFPGGVSTMDELWALLAAGRDAITEFPADRGWNLDEVYHPEPGRGGRSYVRHGGFLDGIAEFDNGFFGVAPAEAVSMDPQQRILLELAWHALEDAGIDPTALRGTRTGVYLGLMGNDYARRAHRTPEDLTGDVSIGNAGSVASGRLAYTFGFHGPAITVDTACSSALVAMHQAAQALRAGECTVALAGGITVLTTPTLFVEFSQVGVLAPDGRCKPFDAAAEGTAWSEGAGLLVLERLSTAHERGHRVLAVLRGSALNSDGASNGLTAPNGSAQQRVIRDALAAAGLAPGEVDAVEAHGTGTPLGDPIEATALLATYGQDRARPVLVGSAKSNLGHTQAAAGLAGVLKMVQAMRHGRLPATLHLNVPSPHVNWDDGAVRLLDEPMDWPRAGRPRRAAVSSFSLSGTNAHVILEEPEPEPEPEPATAAAPPLIPWVLSAATPEALPAQAGALLRRLTDEGLTDEDANGAPSALDVAYSLATTRARLRARTVVLGTDTGELTAALRAGTGMTGVAADGATAFLFPGQGVQYPDMATSLRDRVPVFAAALREIATELDPLLDRPLAEILRDGPGERTDHAQAAVFAVQVAVFRLLTTVGVRPDSVTGHSVGEIAAAHAAGVFPLADACALVAARGRLMRELGGEGAMVAVQVPEADVPELLRGHEDRVALAAVNGPASVVLAGDADAVREISRRVTHVRRLAVGHAFHSHHMDPVLDPFRKVLAGLDFRTPEIPVVSSVTGARVTEELRDPEYWVRHAREPVRFHDCLRALDAAGTSTYLELGPGATLSALGQEALGGDGFLPVLRQGVDEVHGLLTALATAYTRGCDVDWAAWCAGGRAVPLPGYAFTRQRFWLPDDDGATADPLLHGVEWPPLPVPGPVADAPGPWLVVAPPGADWDRLTEDVAGALGEGTRTVRGDAVDGEHWDRLLPGLPGGGIVSLLAMAEGSDTPGVPTGLAATLALLRALLSRGADTPLWSITSGAVRADTASDTADTVPNPEQAAVCGLVRVAGMEAPRLHGGLVDLPPRPAAADLAALPAALAARDEVAIRDGRLYARRLVPVGRAEPAAAEPIGTVLITGGLGGIGAHVARRLAARGADRLLLVGRRGVDTPGAAELRAELTALGTEVDIAGCDVADREALAGLLAGRSLTGVVHAAGVLDDGVLEALSPARLAHVFAAKAGGARFLHELTAGHPLRFFVLCSSLAGAAGSPGQGNYAAANAVVEALAAHRQAGGLPATSLAWGPWLDTGMTTSWPVGSRSDSGATPMPADRALDALERALSGGAAQYVVGAVDWPRFAAARPGRLCSALPGVGADTGPEPASALRERLAATAPQRRSSVLLELVTARVAVVSGRPAGNLDAHRPFQELGLDSLAGVRLRNLLGADTGVPLAASAVYDHPTAAALARHLGDALGVDEGDPAERVVLDRLSELEAALLRWPSSAPVPEVIATTLRRLLRGREDGAADEHGAVPDLSGATDDEMFRLIDGVLDDTKSDTGRTVGRATERS</sequence>
<evidence type="ECO:0000256" key="7">
    <source>
        <dbReference type="ARBA" id="ARBA00023315"/>
    </source>
</evidence>
<gene>
    <name evidence="13" type="ORF">JK364_01910</name>
</gene>
<feature type="domain" description="Ketosynthase family 3 (KS3)" evidence="11">
    <location>
        <begin position="1677"/>
        <end position="2101"/>
    </location>
</feature>
<dbReference type="SUPFAM" id="SSF52151">
    <property type="entry name" value="FabD/lysophospholipase-like"/>
    <property type="match status" value="2"/>
</dbReference>
<dbReference type="PROSITE" id="PS00012">
    <property type="entry name" value="PHOSPHOPANTETHEINE"/>
    <property type="match status" value="2"/>
</dbReference>
<dbReference type="InterPro" id="IPR042104">
    <property type="entry name" value="PKS_dehydratase_sf"/>
</dbReference>
<dbReference type="InterPro" id="IPR014031">
    <property type="entry name" value="Ketoacyl_synth_C"/>
</dbReference>
<evidence type="ECO:0000256" key="6">
    <source>
        <dbReference type="ARBA" id="ARBA00023268"/>
    </source>
</evidence>
<dbReference type="InterPro" id="IPR020807">
    <property type="entry name" value="PKS_DH"/>
</dbReference>
<dbReference type="SMART" id="SM01294">
    <property type="entry name" value="PKS_PP_betabranch"/>
    <property type="match status" value="2"/>
</dbReference>
<evidence type="ECO:0000256" key="2">
    <source>
        <dbReference type="ARBA" id="ARBA00022450"/>
    </source>
</evidence>
<dbReference type="PROSITE" id="PS52019">
    <property type="entry name" value="PKS_MFAS_DH"/>
    <property type="match status" value="1"/>
</dbReference>
<keyword evidence="3" id="KW-0597">Phosphoprotein</keyword>
<dbReference type="InterPro" id="IPR006162">
    <property type="entry name" value="Ppantetheine_attach_site"/>
</dbReference>
<dbReference type="SUPFAM" id="SSF51735">
    <property type="entry name" value="NAD(P)-binding Rossmann-fold domains"/>
    <property type="match status" value="4"/>
</dbReference>
<dbReference type="SUPFAM" id="SSF47336">
    <property type="entry name" value="ACP-like"/>
    <property type="match status" value="2"/>
</dbReference>
<dbReference type="Gene3D" id="3.40.50.720">
    <property type="entry name" value="NAD(P)-binding Rossmann-like Domain"/>
    <property type="match status" value="2"/>
</dbReference>
<comment type="pathway">
    <text evidence="1">Antibiotic biosynthesis.</text>
</comment>
<dbReference type="Gene3D" id="3.10.129.110">
    <property type="entry name" value="Polyketide synthase dehydratase"/>
    <property type="match status" value="1"/>
</dbReference>
<evidence type="ECO:0000256" key="3">
    <source>
        <dbReference type="ARBA" id="ARBA00022553"/>
    </source>
</evidence>
<dbReference type="Pfam" id="PF21089">
    <property type="entry name" value="PKS_DH_N"/>
    <property type="match status" value="1"/>
</dbReference>
<dbReference type="InterPro" id="IPR050091">
    <property type="entry name" value="PKS_NRPS_Biosynth_Enz"/>
</dbReference>
<dbReference type="PROSITE" id="PS50075">
    <property type="entry name" value="CARRIER"/>
    <property type="match status" value="2"/>
</dbReference>
<dbReference type="SUPFAM" id="SSF55048">
    <property type="entry name" value="Probable ACP-binding domain of malonyl-CoA ACP transacylase"/>
    <property type="match status" value="2"/>
</dbReference>
<dbReference type="Gene3D" id="3.30.70.3290">
    <property type="match status" value="2"/>
</dbReference>
<dbReference type="InterPro" id="IPR016035">
    <property type="entry name" value="Acyl_Trfase/lysoPLipase"/>
</dbReference>
<dbReference type="PANTHER" id="PTHR43775:SF51">
    <property type="entry name" value="INACTIVE PHENOLPHTHIOCEROL SYNTHESIS POLYKETIDE SYNTHASE TYPE I PKS1-RELATED"/>
    <property type="match status" value="1"/>
</dbReference>
<dbReference type="PROSITE" id="PS52004">
    <property type="entry name" value="KS3_2"/>
    <property type="match status" value="2"/>
</dbReference>
<evidence type="ECO:0000256" key="9">
    <source>
        <dbReference type="SAM" id="MobiDB-lite"/>
    </source>
</evidence>